<feature type="chain" id="PRO_5016688376" description="Integral membrane protein" evidence="1">
    <location>
        <begin position="26"/>
        <end position="116"/>
    </location>
</feature>
<evidence type="ECO:0000313" key="3">
    <source>
        <dbReference type="Proteomes" id="UP000253918"/>
    </source>
</evidence>
<dbReference type="OrthoDB" id="9808839at2"/>
<name>A0A369VWH3_9SPHN</name>
<keyword evidence="3" id="KW-1185">Reference proteome</keyword>
<proteinExistence type="predicted"/>
<keyword evidence="1" id="KW-0732">Signal</keyword>
<dbReference type="RefSeq" id="WP_114687492.1">
    <property type="nucleotide sequence ID" value="NZ_QQNB01000002.1"/>
</dbReference>
<dbReference type="Pfam" id="PF11776">
    <property type="entry name" value="RcnB"/>
    <property type="match status" value="1"/>
</dbReference>
<feature type="signal peptide" evidence="1">
    <location>
        <begin position="1"/>
        <end position="25"/>
    </location>
</feature>
<evidence type="ECO:0008006" key="4">
    <source>
        <dbReference type="Google" id="ProtNLM"/>
    </source>
</evidence>
<protein>
    <recommendedName>
        <fullName evidence="4">Integral membrane protein</fullName>
    </recommendedName>
</protein>
<dbReference type="AlphaFoldDB" id="A0A369VWH3"/>
<gene>
    <name evidence="2" type="ORF">DVW87_09220</name>
</gene>
<evidence type="ECO:0000313" key="2">
    <source>
        <dbReference type="EMBL" id="RDE05422.1"/>
    </source>
</evidence>
<comment type="caution">
    <text evidence="2">The sequence shown here is derived from an EMBL/GenBank/DDBJ whole genome shotgun (WGS) entry which is preliminary data.</text>
</comment>
<accession>A0A369VWH3</accession>
<organism evidence="2 3">
    <name type="scientific">Sphingomonas aracearum</name>
    <dbReference type="NCBI Taxonomy" id="2283317"/>
    <lineage>
        <taxon>Bacteria</taxon>
        <taxon>Pseudomonadati</taxon>
        <taxon>Pseudomonadota</taxon>
        <taxon>Alphaproteobacteria</taxon>
        <taxon>Sphingomonadales</taxon>
        <taxon>Sphingomonadaceae</taxon>
        <taxon>Sphingomonas</taxon>
    </lineage>
</organism>
<dbReference type="EMBL" id="QQNB01000002">
    <property type="protein sequence ID" value="RDE05422.1"/>
    <property type="molecule type" value="Genomic_DNA"/>
</dbReference>
<sequence>MKKVILGTVAAAILAAPLAAVPAQAQSYRHTEVVRQGPHRTVIVQRDRRPAYLNDWRRGQRFDYRQARNYRVINDYRRYNLRTPPRGYHYVRSGNDAVLVALTSGIIGAVIGNAIR</sequence>
<dbReference type="InterPro" id="IPR024572">
    <property type="entry name" value="RcnB"/>
</dbReference>
<dbReference type="Proteomes" id="UP000253918">
    <property type="component" value="Unassembled WGS sequence"/>
</dbReference>
<dbReference type="Gene3D" id="3.10.450.160">
    <property type="entry name" value="inner membrane protein cigr"/>
    <property type="match status" value="1"/>
</dbReference>
<reference evidence="2 3" key="1">
    <citation type="submission" date="2018-07" db="EMBL/GenBank/DDBJ databases">
        <title>a novel species of Sphingomonas isolated from the rhizosphere soil of Araceae plant.</title>
        <authorList>
            <person name="Zhiyong W."/>
            <person name="Qinglan Z."/>
            <person name="Zhiwei F."/>
            <person name="Ding X."/>
            <person name="Gejiao W."/>
            <person name="Shixue Z."/>
        </authorList>
    </citation>
    <scope>NUCLEOTIDE SEQUENCE [LARGE SCALE GENOMIC DNA]</scope>
    <source>
        <strain evidence="2 3">WZY 27</strain>
    </source>
</reference>
<evidence type="ECO:0000256" key="1">
    <source>
        <dbReference type="SAM" id="SignalP"/>
    </source>
</evidence>